<accession>A0ABW6ZZU3</accession>
<dbReference type="RefSeq" id="WP_393993917.1">
    <property type="nucleotide sequence ID" value="NZ_JBAFVH010000011.1"/>
</dbReference>
<evidence type="ECO:0000256" key="4">
    <source>
        <dbReference type="ARBA" id="ARBA00022692"/>
    </source>
</evidence>
<feature type="transmembrane region" description="Helical" evidence="9">
    <location>
        <begin position="257"/>
        <end position="284"/>
    </location>
</feature>
<comment type="caution">
    <text evidence="11">The sequence shown here is derived from an EMBL/GenBank/DDBJ whole genome shotgun (WGS) entry which is preliminary data.</text>
</comment>
<dbReference type="InterPro" id="IPR003439">
    <property type="entry name" value="ABC_transporter-like_ATP-bd"/>
</dbReference>
<evidence type="ECO:0000256" key="8">
    <source>
        <dbReference type="ARBA" id="ARBA00023136"/>
    </source>
</evidence>
<dbReference type="Gene3D" id="3.40.50.300">
    <property type="entry name" value="P-loop containing nucleotide triphosphate hydrolases"/>
    <property type="match status" value="1"/>
</dbReference>
<dbReference type="EMBL" id="JBAFVH010000011">
    <property type="protein sequence ID" value="MFG1374260.1"/>
    <property type="molecule type" value="Genomic_DNA"/>
</dbReference>
<dbReference type="PANTHER" id="PTHR45772">
    <property type="entry name" value="CONSERVED COMPONENT OF ABC TRANSPORTER FOR NATURAL AMINO ACIDS-RELATED"/>
    <property type="match status" value="1"/>
</dbReference>
<feature type="transmembrane region" description="Helical" evidence="9">
    <location>
        <begin position="40"/>
        <end position="59"/>
    </location>
</feature>
<feature type="transmembrane region" description="Helical" evidence="9">
    <location>
        <begin position="296"/>
        <end position="320"/>
    </location>
</feature>
<keyword evidence="12" id="KW-1185">Reference proteome</keyword>
<dbReference type="InterPro" id="IPR003593">
    <property type="entry name" value="AAA+_ATPase"/>
</dbReference>
<dbReference type="SUPFAM" id="SSF52540">
    <property type="entry name" value="P-loop containing nucleoside triphosphate hydrolases"/>
    <property type="match status" value="1"/>
</dbReference>
<dbReference type="InterPro" id="IPR001851">
    <property type="entry name" value="ABC_transp_permease"/>
</dbReference>
<protein>
    <submittedName>
        <fullName evidence="11">Branched-chain amino acid ABC transporter ATP-binding protein/permease</fullName>
    </submittedName>
</protein>
<name>A0ABW6ZZU3_9HYPH</name>
<evidence type="ECO:0000256" key="1">
    <source>
        <dbReference type="ARBA" id="ARBA00004651"/>
    </source>
</evidence>
<evidence type="ECO:0000259" key="10">
    <source>
        <dbReference type="PROSITE" id="PS50893"/>
    </source>
</evidence>
<keyword evidence="2" id="KW-0813">Transport</keyword>
<dbReference type="Pfam" id="PF00005">
    <property type="entry name" value="ABC_tran"/>
    <property type="match status" value="1"/>
</dbReference>
<keyword evidence="6 11" id="KW-0067">ATP-binding</keyword>
<feature type="transmembrane region" description="Helical" evidence="9">
    <location>
        <begin position="120"/>
        <end position="137"/>
    </location>
</feature>
<organism evidence="11 12">
    <name type="scientific">Xanthobacter oligotrophicus</name>
    <dbReference type="NCBI Taxonomy" id="2607286"/>
    <lineage>
        <taxon>Bacteria</taxon>
        <taxon>Pseudomonadati</taxon>
        <taxon>Pseudomonadota</taxon>
        <taxon>Alphaproteobacteria</taxon>
        <taxon>Hyphomicrobiales</taxon>
        <taxon>Xanthobacteraceae</taxon>
        <taxon>Xanthobacter</taxon>
    </lineage>
</organism>
<evidence type="ECO:0000256" key="5">
    <source>
        <dbReference type="ARBA" id="ARBA00022741"/>
    </source>
</evidence>
<evidence type="ECO:0000256" key="2">
    <source>
        <dbReference type="ARBA" id="ARBA00022448"/>
    </source>
</evidence>
<dbReference type="GO" id="GO:0005524">
    <property type="term" value="F:ATP binding"/>
    <property type="evidence" value="ECO:0007669"/>
    <property type="project" value="UniProtKB-KW"/>
</dbReference>
<dbReference type="Pfam" id="PF02653">
    <property type="entry name" value="BPD_transp_2"/>
    <property type="match status" value="1"/>
</dbReference>
<dbReference type="InterPro" id="IPR043428">
    <property type="entry name" value="LivM-like"/>
</dbReference>
<evidence type="ECO:0000313" key="12">
    <source>
        <dbReference type="Proteomes" id="UP001604002"/>
    </source>
</evidence>
<evidence type="ECO:0000256" key="9">
    <source>
        <dbReference type="SAM" id="Phobius"/>
    </source>
</evidence>
<dbReference type="CDD" id="cd03219">
    <property type="entry name" value="ABC_Mj1267_LivG_branched"/>
    <property type="match status" value="1"/>
</dbReference>
<evidence type="ECO:0000256" key="7">
    <source>
        <dbReference type="ARBA" id="ARBA00022989"/>
    </source>
</evidence>
<keyword evidence="4 9" id="KW-0812">Transmembrane</keyword>
<keyword evidence="5" id="KW-0547">Nucleotide-binding</keyword>
<dbReference type="InterPro" id="IPR051120">
    <property type="entry name" value="ABC_AA/LPS_Transport"/>
</dbReference>
<keyword evidence="7 9" id="KW-1133">Transmembrane helix</keyword>
<feature type="domain" description="ABC transporter" evidence="10">
    <location>
        <begin position="354"/>
        <end position="601"/>
    </location>
</feature>
<evidence type="ECO:0000256" key="3">
    <source>
        <dbReference type="ARBA" id="ARBA00022475"/>
    </source>
</evidence>
<evidence type="ECO:0000256" key="6">
    <source>
        <dbReference type="ARBA" id="ARBA00022840"/>
    </source>
</evidence>
<dbReference type="CDD" id="cd06581">
    <property type="entry name" value="TM_PBP1_LivM_like"/>
    <property type="match status" value="1"/>
</dbReference>
<dbReference type="Proteomes" id="UP001604002">
    <property type="component" value="Unassembled WGS sequence"/>
</dbReference>
<keyword evidence="8 9" id="KW-0472">Membrane</keyword>
<sequence>MTQLKRIAGPLARVIGSGWTLALISAALFVAAGYVETGSVQMWCFVVINILLAQSINLLTGIAGQISLGHAGFFAIGAYASALALKAWGIPFVLALGLSTTVAAGVGWLLAIPAGRVREFYLAMMSLAFGLIVYEIAREWREVTGGVMGLRGIPSAQIATLTVFGFTIGTVWYFRILLALLVAVTVMVRNFVRSHFGRAMLAVHVSEIAAGTLGVNQAGTKRFAYAISGGLAGLGGALYAHLVGYLTPESFGLMRSVAILVMSIVGGLGSLAGQVLGATFFTYLPELLQSFLDFQYMVYGLALVVSFALLPKGVAGLLGLQTRYCRSATDAGLAGAEPALADHRQVGVPGRPLLEVESVVMSFAGLRALAGVSLALEAGSVVALVGPNGSGKSTLVNVISGIYRPTAGRVVFEGVDIAGWQSYRIARLGITRTFQDPRNAPNLTVRENIIMGANRLYRSSALAVALDTPAARAEEDHFLSRVEALMAAAELKPYADTEIRVLPYGIQRLAEVTRALASEPKLLMLDEPAAGLSEAESAQLARLVRLARDHGVAVLLIDHHMDFLAELVDEVVVFEAGDEIYRGDMDGMRSHPAVITAYLGIEETEHA</sequence>
<feature type="transmembrane region" description="Helical" evidence="9">
    <location>
        <begin position="157"/>
        <end position="187"/>
    </location>
</feature>
<evidence type="ECO:0000313" key="11">
    <source>
        <dbReference type="EMBL" id="MFG1374260.1"/>
    </source>
</evidence>
<feature type="transmembrane region" description="Helical" evidence="9">
    <location>
        <begin position="66"/>
        <end position="84"/>
    </location>
</feature>
<feature type="transmembrane region" description="Helical" evidence="9">
    <location>
        <begin position="90"/>
        <end position="111"/>
    </location>
</feature>
<dbReference type="InterPro" id="IPR027417">
    <property type="entry name" value="P-loop_NTPase"/>
</dbReference>
<reference evidence="11 12" key="1">
    <citation type="submission" date="2024-02" db="EMBL/GenBank/DDBJ databases">
        <title>Expansion and revision of Xanthobacter and proposal of Roseixanthobacter gen. nov.</title>
        <authorList>
            <person name="Soltysiak M.P.M."/>
            <person name="Jalihal A."/>
            <person name="Ory A."/>
            <person name="Chrisophersen C."/>
            <person name="Lee A.D."/>
            <person name="Boulton J."/>
            <person name="Springer M."/>
        </authorList>
    </citation>
    <scope>NUCLEOTIDE SEQUENCE [LARGE SCALE GENOMIC DNA]</scope>
    <source>
        <strain evidence="11 12">23A</strain>
    </source>
</reference>
<feature type="transmembrane region" description="Helical" evidence="9">
    <location>
        <begin position="12"/>
        <end position="34"/>
    </location>
</feature>
<gene>
    <name evidence="11" type="ORF">V5F32_18935</name>
</gene>
<proteinExistence type="predicted"/>
<feature type="transmembrane region" description="Helical" evidence="9">
    <location>
        <begin position="223"/>
        <end position="245"/>
    </location>
</feature>
<comment type="subcellular location">
    <subcellularLocation>
        <location evidence="1">Cell membrane</location>
        <topology evidence="1">Multi-pass membrane protein</topology>
    </subcellularLocation>
</comment>
<dbReference type="SMART" id="SM00382">
    <property type="entry name" value="AAA"/>
    <property type="match status" value="1"/>
</dbReference>
<dbReference type="PROSITE" id="PS50893">
    <property type="entry name" value="ABC_TRANSPORTER_2"/>
    <property type="match status" value="1"/>
</dbReference>
<keyword evidence="3" id="KW-1003">Cell membrane</keyword>